<dbReference type="PANTHER" id="PTHR12606">
    <property type="entry name" value="SENTRIN/SUMO-SPECIFIC PROTEASE"/>
    <property type="match status" value="1"/>
</dbReference>
<dbReference type="GO" id="GO:0005634">
    <property type="term" value="C:nucleus"/>
    <property type="evidence" value="ECO:0007669"/>
    <property type="project" value="TreeGrafter"/>
</dbReference>
<evidence type="ECO:0000256" key="1">
    <source>
        <dbReference type="ARBA" id="ARBA00005234"/>
    </source>
</evidence>
<dbReference type="PANTHER" id="PTHR12606:SF1">
    <property type="entry name" value="UBIQUITIN-LIKE-SPECIFIC PROTEASE 1A"/>
    <property type="match status" value="1"/>
</dbReference>
<dbReference type="GO" id="GO:0006508">
    <property type="term" value="P:proteolysis"/>
    <property type="evidence" value="ECO:0007669"/>
    <property type="project" value="UniProtKB-KW"/>
</dbReference>
<dbReference type="AlphaFoldDB" id="A0A9Q1QL24"/>
<keyword evidence="9" id="KW-1185">Reference proteome</keyword>
<feature type="region of interest" description="Disordered" evidence="6">
    <location>
        <begin position="62"/>
        <end position="99"/>
    </location>
</feature>
<name>A0A9Q1QL24_9CARY</name>
<organism evidence="8 9">
    <name type="scientific">Carnegiea gigantea</name>
    <dbReference type="NCBI Taxonomy" id="171969"/>
    <lineage>
        <taxon>Eukaryota</taxon>
        <taxon>Viridiplantae</taxon>
        <taxon>Streptophyta</taxon>
        <taxon>Embryophyta</taxon>
        <taxon>Tracheophyta</taxon>
        <taxon>Spermatophyta</taxon>
        <taxon>Magnoliopsida</taxon>
        <taxon>eudicotyledons</taxon>
        <taxon>Gunneridae</taxon>
        <taxon>Pentapetalae</taxon>
        <taxon>Caryophyllales</taxon>
        <taxon>Cactineae</taxon>
        <taxon>Cactaceae</taxon>
        <taxon>Cactoideae</taxon>
        <taxon>Echinocereeae</taxon>
        <taxon>Carnegiea</taxon>
    </lineage>
</organism>
<evidence type="ECO:0000256" key="3">
    <source>
        <dbReference type="ARBA" id="ARBA00022801"/>
    </source>
</evidence>
<evidence type="ECO:0000313" key="8">
    <source>
        <dbReference type="EMBL" id="KAJ8446292.1"/>
    </source>
</evidence>
<feature type="region of interest" description="Disordered" evidence="6">
    <location>
        <begin position="241"/>
        <end position="260"/>
    </location>
</feature>
<dbReference type="Gene3D" id="3.40.395.10">
    <property type="entry name" value="Adenoviral Proteinase, Chain A"/>
    <property type="match status" value="1"/>
</dbReference>
<feature type="domain" description="Ubiquitin-like protease family profile" evidence="7">
    <location>
        <begin position="402"/>
        <end position="612"/>
    </location>
</feature>
<dbReference type="Proteomes" id="UP001153076">
    <property type="component" value="Unassembled WGS sequence"/>
</dbReference>
<protein>
    <recommendedName>
        <fullName evidence="7">Ubiquitin-like protease family profile domain-containing protein</fullName>
    </recommendedName>
</protein>
<evidence type="ECO:0000256" key="5">
    <source>
        <dbReference type="SAM" id="Coils"/>
    </source>
</evidence>
<evidence type="ECO:0000256" key="2">
    <source>
        <dbReference type="ARBA" id="ARBA00022670"/>
    </source>
</evidence>
<evidence type="ECO:0000259" key="7">
    <source>
        <dbReference type="PROSITE" id="PS50600"/>
    </source>
</evidence>
<dbReference type="PROSITE" id="PS50600">
    <property type="entry name" value="ULP_PROTEASE"/>
    <property type="match status" value="1"/>
</dbReference>
<evidence type="ECO:0000313" key="9">
    <source>
        <dbReference type="Proteomes" id="UP001153076"/>
    </source>
</evidence>
<dbReference type="SUPFAM" id="SSF54001">
    <property type="entry name" value="Cysteine proteinases"/>
    <property type="match status" value="1"/>
</dbReference>
<keyword evidence="4" id="KW-0788">Thiol protease</keyword>
<evidence type="ECO:0000256" key="6">
    <source>
        <dbReference type="SAM" id="MobiDB-lite"/>
    </source>
</evidence>
<evidence type="ECO:0000256" key="4">
    <source>
        <dbReference type="ARBA" id="ARBA00022807"/>
    </source>
</evidence>
<comment type="similarity">
    <text evidence="1">Belongs to the peptidase C48 family.</text>
</comment>
<feature type="coiled-coil region" evidence="5">
    <location>
        <begin position="23"/>
        <end position="57"/>
    </location>
</feature>
<keyword evidence="3" id="KW-0378">Hydrolase</keyword>
<dbReference type="GO" id="GO:0016926">
    <property type="term" value="P:protein desumoylation"/>
    <property type="evidence" value="ECO:0007669"/>
    <property type="project" value="TreeGrafter"/>
</dbReference>
<keyword evidence="5" id="KW-0175">Coiled coil</keyword>
<dbReference type="Pfam" id="PF02902">
    <property type="entry name" value="Peptidase_C48"/>
    <property type="match status" value="1"/>
</dbReference>
<comment type="caution">
    <text evidence="8">The sequence shown here is derived from an EMBL/GenBank/DDBJ whole genome shotgun (WGS) entry which is preliminary data.</text>
</comment>
<proteinExistence type="inferred from homology"/>
<sequence>MDTDEYRFYVEEGEGVLSFDERLRRAREACALEKEANRRIRAEFALMKDRLLQLKERLQEFGAGNGDKPLNGATLTEGTSKPGGLGGAATQDPSSPPNNVNVNLFANTEVRRTCNEDVLEQGNSGNRQNVTAFVGEADVQSEPAVEGANENYEQARPADIDDGGIASAAQSVQSVAEMAAEDANSVPPTTDSVPISDGDAVMVEQPPIAGDGGYCVADMGTSTTTHVGDKIKQVPRLRKPSRIRGSPYTNPMHWTKGGRKGLKSTVTVKTRFGHRSPSTVHGDVVNNEDVISVMPIAVVLGEGEVDAHAVPDVALKDDVPNTSTFGLSPHVPAPRTRGTGSKFVICEEGVKAYLMWTFSLTELDLLAAVRARCKGIKDNQWNFDLPKASEKHINAEFVKGLINVVPTCGAADRPGRYCIGSFAVHQYCKLLHLHQGNHKRYYHMSVFLNRHDQLSTVNGGYVTFLQGLLSKPEYAARDIWETLKAQQESNLCYVFMPLFESVSQHWLLLVVDVNNRRFIAYDSLQCKRDGPRKRLLLSGVSYPPSYVITLTCMLLSLTFVQLPLQKVAIGLALMKLAEFTDVLRWEMEHADCPQQDNGHDCGVYMLMFMDLLSIRADGLYFGQPYVRQARDKLLLGLLQGSVAHFPQPFLQGT</sequence>
<dbReference type="EMBL" id="JAKOGI010000057">
    <property type="protein sequence ID" value="KAJ8446292.1"/>
    <property type="molecule type" value="Genomic_DNA"/>
</dbReference>
<accession>A0A9Q1QL24</accession>
<gene>
    <name evidence="8" type="ORF">Cgig2_005823</name>
</gene>
<dbReference type="InterPro" id="IPR038765">
    <property type="entry name" value="Papain-like_cys_pep_sf"/>
</dbReference>
<dbReference type="OrthoDB" id="696486at2759"/>
<reference evidence="8" key="1">
    <citation type="submission" date="2022-04" db="EMBL/GenBank/DDBJ databases">
        <title>Carnegiea gigantea Genome sequencing and assembly v2.</title>
        <authorList>
            <person name="Copetti D."/>
            <person name="Sanderson M.J."/>
            <person name="Burquez A."/>
            <person name="Wojciechowski M.F."/>
        </authorList>
    </citation>
    <scope>NUCLEOTIDE SEQUENCE</scope>
    <source>
        <strain evidence="8">SGP5-SGP5p</strain>
        <tissue evidence="8">Aerial part</tissue>
    </source>
</reference>
<keyword evidence="2" id="KW-0645">Protease</keyword>
<dbReference type="InterPro" id="IPR003653">
    <property type="entry name" value="Peptidase_C48_C"/>
</dbReference>
<dbReference type="GO" id="GO:0016929">
    <property type="term" value="F:deSUMOylase activity"/>
    <property type="evidence" value="ECO:0007669"/>
    <property type="project" value="TreeGrafter"/>
</dbReference>